<reference evidence="2 3" key="1">
    <citation type="submission" date="2023-08" db="EMBL/GenBank/DDBJ databases">
        <title>A Necator americanus chromosomal reference genome.</title>
        <authorList>
            <person name="Ilik V."/>
            <person name="Petrzelkova K.J."/>
            <person name="Pardy F."/>
            <person name="Fuh T."/>
            <person name="Niatou-Singa F.S."/>
            <person name="Gouil Q."/>
            <person name="Baker L."/>
            <person name="Ritchie M.E."/>
            <person name="Jex A.R."/>
            <person name="Gazzola D."/>
            <person name="Li H."/>
            <person name="Toshio Fujiwara R."/>
            <person name="Zhan B."/>
            <person name="Aroian R.V."/>
            <person name="Pafco B."/>
            <person name="Schwarz E.M."/>
        </authorList>
    </citation>
    <scope>NUCLEOTIDE SEQUENCE [LARGE SCALE GENOMIC DNA]</scope>
    <source>
        <strain evidence="2 3">Aroian</strain>
        <tissue evidence="2">Whole animal</tissue>
    </source>
</reference>
<protein>
    <submittedName>
        <fullName evidence="2">Uncharacterized protein</fullName>
    </submittedName>
</protein>
<evidence type="ECO:0000313" key="2">
    <source>
        <dbReference type="EMBL" id="KAK6730956.1"/>
    </source>
</evidence>
<evidence type="ECO:0000313" key="3">
    <source>
        <dbReference type="Proteomes" id="UP001303046"/>
    </source>
</evidence>
<evidence type="ECO:0000256" key="1">
    <source>
        <dbReference type="SAM" id="MobiDB-lite"/>
    </source>
</evidence>
<keyword evidence="3" id="KW-1185">Reference proteome</keyword>
<organism evidence="2 3">
    <name type="scientific">Necator americanus</name>
    <name type="common">Human hookworm</name>
    <dbReference type="NCBI Taxonomy" id="51031"/>
    <lineage>
        <taxon>Eukaryota</taxon>
        <taxon>Metazoa</taxon>
        <taxon>Ecdysozoa</taxon>
        <taxon>Nematoda</taxon>
        <taxon>Chromadorea</taxon>
        <taxon>Rhabditida</taxon>
        <taxon>Rhabditina</taxon>
        <taxon>Rhabditomorpha</taxon>
        <taxon>Strongyloidea</taxon>
        <taxon>Ancylostomatidae</taxon>
        <taxon>Bunostominae</taxon>
        <taxon>Necator</taxon>
    </lineage>
</organism>
<feature type="region of interest" description="Disordered" evidence="1">
    <location>
        <begin position="124"/>
        <end position="145"/>
    </location>
</feature>
<accession>A0ABR1BX98</accession>
<gene>
    <name evidence="2" type="primary">Necator_chrI.g3560</name>
    <name evidence="2" type="ORF">RB195_007431</name>
</gene>
<dbReference type="EMBL" id="JAVFWL010000001">
    <property type="protein sequence ID" value="KAK6730956.1"/>
    <property type="molecule type" value="Genomic_DNA"/>
</dbReference>
<sequence length="145" mass="16514">MVSRGDRVLAFWTPIDPPYDREENLQTTLVIEDRMSTVREPPFGPPYDRKFEDSSHTIHYALCVRHHNWSTPIKIASTSEDSRLQQQLTMAKDGFSTECTGGSHTEQPRDAALESSAFYGKRRGCKTYPSEYGEQEPSHLTPKPP</sequence>
<proteinExistence type="predicted"/>
<name>A0ABR1BX98_NECAM</name>
<dbReference type="Proteomes" id="UP001303046">
    <property type="component" value="Unassembled WGS sequence"/>
</dbReference>
<comment type="caution">
    <text evidence="2">The sequence shown here is derived from an EMBL/GenBank/DDBJ whole genome shotgun (WGS) entry which is preliminary data.</text>
</comment>